<name>A0A6L5WH68_9BACT</name>
<dbReference type="GO" id="GO:0003735">
    <property type="term" value="F:structural constituent of ribosome"/>
    <property type="evidence" value="ECO:0007669"/>
    <property type="project" value="InterPro"/>
</dbReference>
<dbReference type="HAMAP" id="MF_00374">
    <property type="entry name" value="Ribosomal_uL29"/>
    <property type="match status" value="1"/>
</dbReference>
<evidence type="ECO:0000256" key="2">
    <source>
        <dbReference type="ARBA" id="ARBA00022980"/>
    </source>
</evidence>
<reference evidence="6 7" key="2">
    <citation type="submission" date="2020-03" db="EMBL/GenBank/DDBJ databases">
        <title>Campylobacter portucalensis sp. nov., a new species of Campylobacter isolated from the reproductive tract of bulls.</title>
        <authorList>
            <person name="Silva M.F."/>
            <person name="Pereira G."/>
            <person name="Carneiro C."/>
            <person name="Hemphill A."/>
            <person name="Mateus L."/>
            <person name="Lopes-Da-Costa L."/>
            <person name="Silva E."/>
        </authorList>
    </citation>
    <scope>NUCLEOTIDE SEQUENCE [LARGE SCALE GENOMIC DNA]</scope>
    <source>
        <strain evidence="6 7">FMV-PI01</strain>
    </source>
</reference>
<keyword evidence="2 5" id="KW-0689">Ribosomal protein</keyword>
<evidence type="ECO:0000256" key="3">
    <source>
        <dbReference type="ARBA" id="ARBA00023274"/>
    </source>
</evidence>
<dbReference type="SUPFAM" id="SSF46561">
    <property type="entry name" value="Ribosomal protein L29 (L29p)"/>
    <property type="match status" value="1"/>
</dbReference>
<dbReference type="EMBL" id="VWSJ01000008">
    <property type="protein sequence ID" value="MSN96206.1"/>
    <property type="molecule type" value="Genomic_DNA"/>
</dbReference>
<dbReference type="GO" id="GO:0005840">
    <property type="term" value="C:ribosome"/>
    <property type="evidence" value="ECO:0007669"/>
    <property type="project" value="UniProtKB-KW"/>
</dbReference>
<dbReference type="Gene3D" id="1.10.287.310">
    <property type="match status" value="1"/>
</dbReference>
<sequence>MNYTELKDKNISELNAILVEKKKLLFNLRQKLKTMQLTNPNEIRDIKKDIARINTAISAINKG</sequence>
<dbReference type="InterPro" id="IPR001854">
    <property type="entry name" value="Ribosomal_uL29"/>
</dbReference>
<dbReference type="NCBIfam" id="TIGR00012">
    <property type="entry name" value="L29"/>
    <property type="match status" value="1"/>
</dbReference>
<comment type="caution">
    <text evidence="6">The sequence shown here is derived from an EMBL/GenBank/DDBJ whole genome shotgun (WGS) entry which is preliminary data.</text>
</comment>
<dbReference type="InterPro" id="IPR018254">
    <property type="entry name" value="Ribosomal_uL29_CS"/>
</dbReference>
<keyword evidence="7" id="KW-1185">Reference proteome</keyword>
<evidence type="ECO:0000313" key="6">
    <source>
        <dbReference type="EMBL" id="MSN96206.1"/>
    </source>
</evidence>
<dbReference type="RefSeq" id="WP_154570475.1">
    <property type="nucleotide sequence ID" value="NZ_VWSJ01000008.1"/>
</dbReference>
<dbReference type="PROSITE" id="PS00579">
    <property type="entry name" value="RIBOSOMAL_L29"/>
    <property type="match status" value="1"/>
</dbReference>
<dbReference type="Proteomes" id="UP000476338">
    <property type="component" value="Unassembled WGS sequence"/>
</dbReference>
<dbReference type="GO" id="GO:0006412">
    <property type="term" value="P:translation"/>
    <property type="evidence" value="ECO:0007669"/>
    <property type="project" value="UniProtKB-UniRule"/>
</dbReference>
<evidence type="ECO:0000256" key="1">
    <source>
        <dbReference type="ARBA" id="ARBA00009254"/>
    </source>
</evidence>
<proteinExistence type="inferred from homology"/>
<dbReference type="CDD" id="cd00427">
    <property type="entry name" value="Ribosomal_L29_HIP"/>
    <property type="match status" value="1"/>
</dbReference>
<gene>
    <name evidence="5" type="primary">rpmC</name>
    <name evidence="6" type="ORF">F1B92_03180</name>
</gene>
<evidence type="ECO:0000256" key="4">
    <source>
        <dbReference type="ARBA" id="ARBA00035204"/>
    </source>
</evidence>
<keyword evidence="3 5" id="KW-0687">Ribonucleoprotein</keyword>
<reference evidence="6 7" key="1">
    <citation type="submission" date="2019-09" db="EMBL/GenBank/DDBJ databases">
        <authorList>
            <person name="Silva M."/>
            <person name="Pereira G."/>
            <person name="Lopes-Da-Costa L."/>
            <person name="Silva E."/>
        </authorList>
    </citation>
    <scope>NUCLEOTIDE SEQUENCE [LARGE SCALE GENOMIC DNA]</scope>
    <source>
        <strain evidence="6 7">FMV-PI01</strain>
    </source>
</reference>
<dbReference type="InterPro" id="IPR036049">
    <property type="entry name" value="Ribosomal_uL29_sf"/>
</dbReference>
<dbReference type="GO" id="GO:1990904">
    <property type="term" value="C:ribonucleoprotein complex"/>
    <property type="evidence" value="ECO:0007669"/>
    <property type="project" value="UniProtKB-KW"/>
</dbReference>
<dbReference type="AlphaFoldDB" id="A0A6L5WH68"/>
<organism evidence="6 7">
    <name type="scientific">Campylobacter portucalensis</name>
    <dbReference type="NCBI Taxonomy" id="2608384"/>
    <lineage>
        <taxon>Bacteria</taxon>
        <taxon>Pseudomonadati</taxon>
        <taxon>Campylobacterota</taxon>
        <taxon>Epsilonproteobacteria</taxon>
        <taxon>Campylobacterales</taxon>
        <taxon>Campylobacteraceae</taxon>
        <taxon>Campylobacter</taxon>
    </lineage>
</organism>
<evidence type="ECO:0000256" key="5">
    <source>
        <dbReference type="HAMAP-Rule" id="MF_00374"/>
    </source>
</evidence>
<accession>A0A6L5WH68</accession>
<protein>
    <recommendedName>
        <fullName evidence="4 5">Large ribosomal subunit protein uL29</fullName>
    </recommendedName>
</protein>
<evidence type="ECO:0000313" key="7">
    <source>
        <dbReference type="Proteomes" id="UP000476338"/>
    </source>
</evidence>
<dbReference type="Pfam" id="PF00831">
    <property type="entry name" value="Ribosomal_L29"/>
    <property type="match status" value="1"/>
</dbReference>
<comment type="similarity">
    <text evidence="1 5">Belongs to the universal ribosomal protein uL29 family.</text>
</comment>